<dbReference type="SUPFAM" id="SSF52317">
    <property type="entry name" value="Class I glutamine amidotransferase-like"/>
    <property type="match status" value="1"/>
</dbReference>
<keyword evidence="5" id="KW-1185">Reference proteome</keyword>
<evidence type="ECO:0000313" key="5">
    <source>
        <dbReference type="Proteomes" id="UP001597101"/>
    </source>
</evidence>
<keyword evidence="1" id="KW-1133">Transmembrane helix</keyword>
<organism evidence="4 5">
    <name type="scientific">Pseudahrensia aquimaris</name>
    <dbReference type="NCBI Taxonomy" id="744461"/>
    <lineage>
        <taxon>Bacteria</taxon>
        <taxon>Pseudomonadati</taxon>
        <taxon>Pseudomonadota</taxon>
        <taxon>Alphaproteobacteria</taxon>
        <taxon>Hyphomicrobiales</taxon>
        <taxon>Ahrensiaceae</taxon>
        <taxon>Pseudahrensia</taxon>
    </lineage>
</organism>
<dbReference type="EMBL" id="JBHTJV010000003">
    <property type="protein sequence ID" value="MFD0915778.1"/>
    <property type="molecule type" value="Genomic_DNA"/>
</dbReference>
<dbReference type="Proteomes" id="UP001597101">
    <property type="component" value="Unassembled WGS sequence"/>
</dbReference>
<feature type="domain" description="Aerotolerance regulator N-terminal" evidence="2">
    <location>
        <begin position="6"/>
        <end position="80"/>
    </location>
</feature>
<gene>
    <name evidence="4" type="ORF">ACFQ14_05100</name>
</gene>
<dbReference type="CDD" id="cd03143">
    <property type="entry name" value="A4_beta-galactosidase_middle_domain"/>
    <property type="match status" value="1"/>
</dbReference>
<feature type="domain" description="DUF4159" evidence="3">
    <location>
        <begin position="700"/>
        <end position="916"/>
    </location>
</feature>
<feature type="transmembrane region" description="Helical" evidence="1">
    <location>
        <begin position="6"/>
        <end position="27"/>
    </location>
</feature>
<keyword evidence="1" id="KW-0472">Membrane</keyword>
<dbReference type="NCBIfam" id="TIGR02226">
    <property type="entry name" value="two_anch"/>
    <property type="match status" value="1"/>
</dbReference>
<dbReference type="InterPro" id="IPR011933">
    <property type="entry name" value="Double_TM_dom"/>
</dbReference>
<name>A0ABW3FDJ3_9HYPH</name>
<dbReference type="PANTHER" id="PTHR37464:SF1">
    <property type="entry name" value="BLL2463 PROTEIN"/>
    <property type="match status" value="1"/>
</dbReference>
<dbReference type="InterPro" id="IPR025297">
    <property type="entry name" value="DUF4159"/>
</dbReference>
<comment type="caution">
    <text evidence="4">The sequence shown here is derived from an EMBL/GenBank/DDBJ whole genome shotgun (WGS) entry which is preliminary data.</text>
</comment>
<dbReference type="Pfam" id="PF13709">
    <property type="entry name" value="DUF4159"/>
    <property type="match status" value="1"/>
</dbReference>
<dbReference type="Pfam" id="PF07584">
    <property type="entry name" value="BatA"/>
    <property type="match status" value="1"/>
</dbReference>
<dbReference type="Gene3D" id="3.40.50.12140">
    <property type="entry name" value="Domain of unknown function DUF4159"/>
    <property type="match status" value="1"/>
</dbReference>
<keyword evidence="1" id="KW-0812">Transmembrane</keyword>
<evidence type="ECO:0000259" key="3">
    <source>
        <dbReference type="Pfam" id="PF13709"/>
    </source>
</evidence>
<dbReference type="InterPro" id="IPR029062">
    <property type="entry name" value="Class_I_gatase-like"/>
</dbReference>
<reference evidence="5" key="1">
    <citation type="journal article" date="2019" name="Int. J. Syst. Evol. Microbiol.">
        <title>The Global Catalogue of Microorganisms (GCM) 10K type strain sequencing project: providing services to taxonomists for standard genome sequencing and annotation.</title>
        <authorList>
            <consortium name="The Broad Institute Genomics Platform"/>
            <consortium name="The Broad Institute Genome Sequencing Center for Infectious Disease"/>
            <person name="Wu L."/>
            <person name="Ma J."/>
        </authorList>
    </citation>
    <scope>NUCLEOTIDE SEQUENCE [LARGE SCALE GENOMIC DNA]</scope>
    <source>
        <strain evidence="5">CCUG 60023</strain>
    </source>
</reference>
<dbReference type="PANTHER" id="PTHR37464">
    <property type="entry name" value="BLL2463 PROTEIN"/>
    <property type="match status" value="1"/>
</dbReference>
<evidence type="ECO:0000259" key="2">
    <source>
        <dbReference type="Pfam" id="PF07584"/>
    </source>
</evidence>
<dbReference type="InterPro" id="IPR024163">
    <property type="entry name" value="Aerotolerance_reg_N"/>
</dbReference>
<sequence length="936" mass="99755">MSLFGLTFASPLLLLGLLALPAIWWLLRLTPPRPREEVFPPTRILEQITKPEETPAQSPWWLTLLRLVMAGLVILALADPIRNAITDAVSGEGPVLVVVDDGWTSGLDWQERVNSASTLIEEAGNSSRPIALAFLSESEQANLAPSTADAALARLSAAQPTPLKTNAAALAEKLREDATTFGTIAWLSSGLSDEGTTALNEAIGLKQAGEVLYFGPALDNTIAVTRISNDTDAMVATLARPASSSVRSGIVSAYDIQGRSLASAEFAFETDASSAEARFVLPAELRNDFVRIDVDGLSSAGAVQLLDERFRRRNVGLISGENADRSQPLLSPLYYISRALAPFSQIREAQDANLLTAITQLIEERVSTLILADIGTLPEDAEAKLREWLNAGGVLIRFAGPRLAAANDDPLIPVRLRQGDRNLGGTLTWGTPQRLSTFDPASPFSGVVIPEDVTINRQVLAEPDIDLEAKTWASLEDGTPLVTAAREGDGWIVLFHVTADASWSNLPLSGAFVDMLRRIVAVSNGALSQSLVQQGGESESTQASGTIALPPLRNLDGFGVLGGAAEAALPLTFASGTNPTVGLENPPGLYGSSDAFVALNLFQDGDTLTAFDTSTLPANAEQRAYQAEAPFNLKPWLLAVALGLFALDCLAVLWMAGAFQKRLRPAVVSIAAALMLVVAQGERSFAQDTSAEFEASLKTRLAFVRTGIAELDTISEKGLIGLTDFIASRTSLEPAEPMGVDIGTDELAFFPLLYWPVSAASPVPSTQAMARVDAFMKQGGTVLFDTRDQLSGGFGGNSVSAATMKLREILATLDIPPLEPVPENHVLTRAFYLLDVFPGRYLDGNLWVEASADESSADRPTRSGDGVSTIMITSNDFAGAWAVEASGAPTLPIVPPNPTQRVYAYRTGVNIVMYTLTGNYKADQVHIPALLERLGQ</sequence>
<accession>A0ABW3FDJ3</accession>
<evidence type="ECO:0000256" key="1">
    <source>
        <dbReference type="SAM" id="Phobius"/>
    </source>
</evidence>
<dbReference type="RefSeq" id="WP_377211625.1">
    <property type="nucleotide sequence ID" value="NZ_JBHTJV010000003.1"/>
</dbReference>
<evidence type="ECO:0000313" key="4">
    <source>
        <dbReference type="EMBL" id="MFD0915778.1"/>
    </source>
</evidence>
<protein>
    <submittedName>
        <fullName evidence="4">DUF4159 domain-containing protein</fullName>
    </submittedName>
</protein>
<proteinExistence type="predicted"/>